<proteinExistence type="predicted"/>
<accession>A0ABV7SQG9</accession>
<protein>
    <submittedName>
        <fullName evidence="1">NACHT domain-containing protein</fullName>
    </submittedName>
</protein>
<evidence type="ECO:0000313" key="2">
    <source>
        <dbReference type="Proteomes" id="UP001595713"/>
    </source>
</evidence>
<dbReference type="EMBL" id="JBHRXP010000001">
    <property type="protein sequence ID" value="MFC3579219.1"/>
    <property type="molecule type" value="Genomic_DNA"/>
</dbReference>
<comment type="caution">
    <text evidence="1">The sequence shown here is derived from an EMBL/GenBank/DDBJ whole genome shotgun (WGS) entry which is preliminary data.</text>
</comment>
<sequence>MSRKSQAKPKVSAFARVLKLLLDDAGFYTRAAWSRFLGVSEAALSQWTNDRTVPRADLLRMVVDLLTLRGGVAAGEALLALEAIMDEPSEKISPIGLRFAPSLRAYLKVRSLGEMGDALKHLPIDEQIAVLREGASGTQPFAAQTASAMELDAPIIQPRGLGPAWRVPRLVRADGPHGRERQVTLEEFEALTRIALVGAPGSGKTAFLHYLREQVPSWRPSETISLRNRSVAEFDEWLRARVVLDAPCPLIVDGLDEMPMGQREEAMEVISQTVNDVSSARVLVATRPVGGLARLSGFQNVTIAPLSDIDVVAEVTRSAFACTSPVEVDRFLCHLTERESLKPALRNPLFLQIAWSLFENSAVTPFSEGMIVRECARGLLERDHNKGFSRVREPWASSNILFALLGEVSFHLLRTHEETFDATRLARWIDKTSWKIPVSRFLDLLLVQGILVEDKDHYSFSHRILRDYFAARYVIESAASAVDYFESAPKQPILRGAMRMACSLASDATPLLQTVIAHRAPHGANFTLLAEMLAQPIVARPDILTDSSRAIVSWLDEQTSDWKLVEDDEVFSDRSPKWLVSAEVGRPRESDAIVGTLRAIHQARSGPAYEPLKAHLREARSSFLPRFSEAMDVEGRLNVNLRSEHRAPGAARISVESLQLA</sequence>
<keyword evidence="2" id="KW-1185">Reference proteome</keyword>
<name>A0ABV7SQG9_9SPHN</name>
<organism evidence="1 2">
    <name type="scientific">Sphingomonas hylomeconis</name>
    <dbReference type="NCBI Taxonomy" id="1395958"/>
    <lineage>
        <taxon>Bacteria</taxon>
        <taxon>Pseudomonadati</taxon>
        <taxon>Pseudomonadota</taxon>
        <taxon>Alphaproteobacteria</taxon>
        <taxon>Sphingomonadales</taxon>
        <taxon>Sphingomonadaceae</taxon>
        <taxon>Sphingomonas</taxon>
    </lineage>
</organism>
<gene>
    <name evidence="1" type="ORF">ACFONA_03495</name>
</gene>
<evidence type="ECO:0000313" key="1">
    <source>
        <dbReference type="EMBL" id="MFC3579219.1"/>
    </source>
</evidence>
<dbReference type="Proteomes" id="UP001595713">
    <property type="component" value="Unassembled WGS sequence"/>
</dbReference>
<reference evidence="2" key="1">
    <citation type="journal article" date="2019" name="Int. J. Syst. Evol. Microbiol.">
        <title>The Global Catalogue of Microorganisms (GCM) 10K type strain sequencing project: providing services to taxonomists for standard genome sequencing and annotation.</title>
        <authorList>
            <consortium name="The Broad Institute Genomics Platform"/>
            <consortium name="The Broad Institute Genome Sequencing Center for Infectious Disease"/>
            <person name="Wu L."/>
            <person name="Ma J."/>
        </authorList>
    </citation>
    <scope>NUCLEOTIDE SEQUENCE [LARGE SCALE GENOMIC DNA]</scope>
    <source>
        <strain evidence="2">KCTC 42739</strain>
    </source>
</reference>
<dbReference type="SUPFAM" id="SSF52540">
    <property type="entry name" value="P-loop containing nucleoside triphosphate hydrolases"/>
    <property type="match status" value="1"/>
</dbReference>
<dbReference type="InterPro" id="IPR027417">
    <property type="entry name" value="P-loop_NTPase"/>
</dbReference>
<dbReference type="RefSeq" id="WP_261295191.1">
    <property type="nucleotide sequence ID" value="NZ_JANQBK010000014.1"/>
</dbReference>